<sequence length="323" mass="33684">MQIFKGPAPSVSARAAKLVETLIADADALRCSVTTGAAGERCIDLGAEVPGGLEAGRRLAEICLGGLGTVTLTMDSGLKRWPLAVTVHAMESITACLGSQYAGWQITDEETGFFALGSGPARALSRVEELYKELGYVDQFNKATIVIEGDKAPPAPAARKIAAACGVKPEDLTVLFAPTGSLAGTVQIAARVLEVALHKAHALHFPLENIADGIGTAPLAPPVPDFIGAMGRTNDAIIYGGRVQLFVRGSNEAAEKLAKQLPSNTCSAYGEPFADIFAAAGGDFYKIDPMLFSPAEVIVSNLDTGTTFHAGELAPDVVDKSFR</sequence>
<evidence type="ECO:0000256" key="1">
    <source>
        <dbReference type="ARBA" id="ARBA00004058"/>
    </source>
</evidence>
<dbReference type="GO" id="GO:0018759">
    <property type="term" value="F:methenyltetrahydromethanopterin cyclohydrolase activity"/>
    <property type="evidence" value="ECO:0007669"/>
    <property type="project" value="UniProtKB-UniRule"/>
</dbReference>
<evidence type="ECO:0000313" key="13">
    <source>
        <dbReference type="EMBL" id="KWT69491.1"/>
    </source>
</evidence>
<keyword evidence="9 12" id="KW-0378">Hydrolase</keyword>
<comment type="similarity">
    <text evidence="4 12">Belongs to the MCH family.</text>
</comment>
<dbReference type="UniPathway" id="UPA00562">
    <property type="reaction ID" value="UER00703"/>
</dbReference>
<keyword evidence="8 12" id="KW-0554">One-carbon metabolism</keyword>
<evidence type="ECO:0000313" key="14">
    <source>
        <dbReference type="Proteomes" id="UP000059074"/>
    </source>
</evidence>
<dbReference type="Gene3D" id="3.10.340.11">
    <property type="entry name" value="Methenyltetrahydromethanopterin Cyclohydrolase, Chain A, domain 1"/>
    <property type="match status" value="1"/>
</dbReference>
<dbReference type="GO" id="GO:0046294">
    <property type="term" value="P:formaldehyde catabolic process"/>
    <property type="evidence" value="ECO:0007669"/>
    <property type="project" value="UniProtKB-UniRule"/>
</dbReference>
<evidence type="ECO:0000256" key="7">
    <source>
        <dbReference type="ARBA" id="ARBA00022490"/>
    </source>
</evidence>
<dbReference type="HAMAP" id="MF_00486">
    <property type="entry name" value="McH"/>
    <property type="match status" value="1"/>
</dbReference>
<evidence type="ECO:0000256" key="3">
    <source>
        <dbReference type="ARBA" id="ARBA00005087"/>
    </source>
</evidence>
<evidence type="ECO:0000256" key="5">
    <source>
        <dbReference type="ARBA" id="ARBA00012765"/>
    </source>
</evidence>
<dbReference type="RefSeq" id="WP_068461258.1">
    <property type="nucleotide sequence ID" value="NZ_JAEFBX010000004.1"/>
</dbReference>
<comment type="caution">
    <text evidence="13">The sequence shown here is derived from an EMBL/GenBank/DDBJ whole genome shotgun (WGS) entry which is preliminary data.</text>
</comment>
<comment type="catalytic activity">
    <reaction evidence="11 12">
        <text>5,10-methenyl-5,6,7,8-tetrahydromethanopterin + H2O = N(5)-formyl-5,6,7,8-tetrahydromethanopterin + H(+)</text>
        <dbReference type="Rhea" id="RHEA:19053"/>
        <dbReference type="ChEBI" id="CHEBI:15377"/>
        <dbReference type="ChEBI" id="CHEBI:15378"/>
        <dbReference type="ChEBI" id="CHEBI:58018"/>
        <dbReference type="ChEBI" id="CHEBI:58337"/>
        <dbReference type="EC" id="3.5.4.27"/>
    </reaction>
</comment>
<dbReference type="Gene3D" id="3.30.1030.10">
    <property type="entry name" value="Methenyltetrahydromethanopterin Cyclohydrolase, Chain A, domain 2"/>
    <property type="match status" value="1"/>
</dbReference>
<evidence type="ECO:0000256" key="6">
    <source>
        <dbReference type="ARBA" id="ARBA00020597"/>
    </source>
</evidence>
<organism evidence="13 14">
    <name type="scientific">Hyphomicrobium sulfonivorans</name>
    <dbReference type="NCBI Taxonomy" id="121290"/>
    <lineage>
        <taxon>Bacteria</taxon>
        <taxon>Pseudomonadati</taxon>
        <taxon>Pseudomonadota</taxon>
        <taxon>Alphaproteobacteria</taxon>
        <taxon>Hyphomicrobiales</taxon>
        <taxon>Hyphomicrobiaceae</taxon>
        <taxon>Hyphomicrobium</taxon>
    </lineage>
</organism>
<evidence type="ECO:0000256" key="4">
    <source>
        <dbReference type="ARBA" id="ARBA00006902"/>
    </source>
</evidence>
<dbReference type="EMBL" id="LMTR01000045">
    <property type="protein sequence ID" value="KWT69491.1"/>
    <property type="molecule type" value="Genomic_DNA"/>
</dbReference>
<evidence type="ECO:0000256" key="9">
    <source>
        <dbReference type="ARBA" id="ARBA00022801"/>
    </source>
</evidence>
<comment type="function">
    <text evidence="1 12">Catalyzes the hydrolysis of methenyl-H(4)MPT(+) to 5-formyl-H(4)MPT.</text>
</comment>
<name>A0A109BIL4_HYPSL</name>
<evidence type="ECO:0000256" key="12">
    <source>
        <dbReference type="HAMAP-Rule" id="MF_00486"/>
    </source>
</evidence>
<dbReference type="PATRIC" id="fig|121290.4.peg.2818"/>
<comment type="pathway">
    <text evidence="3 12">One-carbon metabolism; formaldehyde degradation; formate from formaldehyde (H(4)MPT route): step 3/5.</text>
</comment>
<comment type="subcellular location">
    <subcellularLocation>
        <location evidence="2 12">Cytoplasm</location>
    </subcellularLocation>
</comment>
<evidence type="ECO:0000256" key="10">
    <source>
        <dbReference type="ARBA" id="ARBA00030468"/>
    </source>
</evidence>
<dbReference type="SUPFAM" id="SSF56199">
    <property type="entry name" value="Methenyltetrahydromethanopterin cyclohydrolase"/>
    <property type="match status" value="1"/>
</dbReference>
<keyword evidence="14" id="KW-1185">Reference proteome</keyword>
<dbReference type="STRING" id="121290.APY04_1574"/>
<dbReference type="Pfam" id="PF02289">
    <property type="entry name" value="MCH"/>
    <property type="match status" value="1"/>
</dbReference>
<accession>A0A109BIL4</accession>
<dbReference type="Proteomes" id="UP000059074">
    <property type="component" value="Unassembled WGS sequence"/>
</dbReference>
<evidence type="ECO:0000256" key="8">
    <source>
        <dbReference type="ARBA" id="ARBA00022563"/>
    </source>
</evidence>
<protein>
    <recommendedName>
        <fullName evidence="6 12">Methenyltetrahydromethanopterin cyclohydrolase</fullName>
        <ecNumber evidence="5 12">3.5.4.27</ecNumber>
    </recommendedName>
    <alternativeName>
        <fullName evidence="10 12">Methenyl-H4MPT cyclohydrolase</fullName>
    </alternativeName>
</protein>
<dbReference type="InterPro" id="IPR003209">
    <property type="entry name" value="METHMP_CycHdrlase"/>
</dbReference>
<evidence type="ECO:0000256" key="11">
    <source>
        <dbReference type="ARBA" id="ARBA00048684"/>
    </source>
</evidence>
<dbReference type="AlphaFoldDB" id="A0A109BIL4"/>
<dbReference type="EC" id="3.5.4.27" evidence="5 12"/>
<dbReference type="NCBIfam" id="TIGR03120">
    <property type="entry name" value="one_C_mch"/>
    <property type="match status" value="1"/>
</dbReference>
<proteinExistence type="inferred from homology"/>
<dbReference type="CDD" id="cd00545">
    <property type="entry name" value="MCH"/>
    <property type="match status" value="1"/>
</dbReference>
<gene>
    <name evidence="12" type="primary">mch</name>
    <name evidence="13" type="ORF">APY04_1574</name>
</gene>
<reference evidence="13 14" key="1">
    <citation type="submission" date="2015-10" db="EMBL/GenBank/DDBJ databases">
        <title>Transcriptomic analysis of a linuron degrading triple-species bacterial consortium.</title>
        <authorList>
            <person name="Albers P."/>
        </authorList>
    </citation>
    <scope>NUCLEOTIDE SEQUENCE [LARGE SCALE GENOMIC DNA]</scope>
    <source>
        <strain evidence="13 14">WDL6</strain>
    </source>
</reference>
<dbReference type="GO" id="GO:0005737">
    <property type="term" value="C:cytoplasm"/>
    <property type="evidence" value="ECO:0007669"/>
    <property type="project" value="UniProtKB-SubCell"/>
</dbReference>
<keyword evidence="7 12" id="KW-0963">Cytoplasm</keyword>
<dbReference type="GO" id="GO:0006730">
    <property type="term" value="P:one-carbon metabolic process"/>
    <property type="evidence" value="ECO:0007669"/>
    <property type="project" value="UniProtKB-UniRule"/>
</dbReference>
<evidence type="ECO:0000256" key="2">
    <source>
        <dbReference type="ARBA" id="ARBA00004496"/>
    </source>
</evidence>